<comment type="caution">
    <text evidence="1">The sequence shown here is derived from an EMBL/GenBank/DDBJ whole genome shotgun (WGS) entry which is preliminary data.</text>
</comment>
<reference evidence="1 2" key="1">
    <citation type="journal article" date="2021" name="Elife">
        <title>Chloroplast acquisition without the gene transfer in kleptoplastic sea slugs, Plakobranchus ocellatus.</title>
        <authorList>
            <person name="Maeda T."/>
            <person name="Takahashi S."/>
            <person name="Yoshida T."/>
            <person name="Shimamura S."/>
            <person name="Takaki Y."/>
            <person name="Nagai Y."/>
            <person name="Toyoda A."/>
            <person name="Suzuki Y."/>
            <person name="Arimoto A."/>
            <person name="Ishii H."/>
            <person name="Satoh N."/>
            <person name="Nishiyama T."/>
            <person name="Hasebe M."/>
            <person name="Maruyama T."/>
            <person name="Minagawa J."/>
            <person name="Obokata J."/>
            <person name="Shigenobu S."/>
        </authorList>
    </citation>
    <scope>NUCLEOTIDE SEQUENCE [LARGE SCALE GENOMIC DNA]</scope>
</reference>
<proteinExistence type="predicted"/>
<dbReference type="EMBL" id="BLXT01004901">
    <property type="protein sequence ID" value="GFO17825.1"/>
    <property type="molecule type" value="Genomic_DNA"/>
</dbReference>
<dbReference type="Proteomes" id="UP000735302">
    <property type="component" value="Unassembled WGS sequence"/>
</dbReference>
<dbReference type="AlphaFoldDB" id="A0AAV4BE43"/>
<sequence length="126" mass="13705">MNSLPRADKSPKPGLAEYSPEINFFSFERRYPSLPCENGCQGKQKKKSIQPVPVFLAQSLCPWSSPCVSSPAAMSLIQSLFLKASLCVSCAAPVSLVWHLCVYSSSCDFNLAPVSRFESLGLQSSP</sequence>
<evidence type="ECO:0000313" key="2">
    <source>
        <dbReference type="Proteomes" id="UP000735302"/>
    </source>
</evidence>
<protein>
    <submittedName>
        <fullName evidence="1">Uncharacterized protein</fullName>
    </submittedName>
</protein>
<evidence type="ECO:0000313" key="1">
    <source>
        <dbReference type="EMBL" id="GFO17825.1"/>
    </source>
</evidence>
<name>A0AAV4BE43_9GAST</name>
<accession>A0AAV4BE43</accession>
<organism evidence="1 2">
    <name type="scientific">Plakobranchus ocellatus</name>
    <dbReference type="NCBI Taxonomy" id="259542"/>
    <lineage>
        <taxon>Eukaryota</taxon>
        <taxon>Metazoa</taxon>
        <taxon>Spiralia</taxon>
        <taxon>Lophotrochozoa</taxon>
        <taxon>Mollusca</taxon>
        <taxon>Gastropoda</taxon>
        <taxon>Heterobranchia</taxon>
        <taxon>Euthyneura</taxon>
        <taxon>Panpulmonata</taxon>
        <taxon>Sacoglossa</taxon>
        <taxon>Placobranchoidea</taxon>
        <taxon>Plakobranchidae</taxon>
        <taxon>Plakobranchus</taxon>
    </lineage>
</organism>
<keyword evidence="2" id="KW-1185">Reference proteome</keyword>
<gene>
    <name evidence="1" type="ORF">PoB_004433000</name>
</gene>